<sequence length="72" mass="8168">MNWGESKRRNQKSTSTMVEDITDAVSQPSIVNDPRMLPLVPSSEYLCGNKKGTIDTLFILTEVSEENRKRKP</sequence>
<feature type="region of interest" description="Disordered" evidence="1">
    <location>
        <begin position="1"/>
        <end position="21"/>
    </location>
</feature>
<organism evidence="2 3">
    <name type="scientific">Nephila pilipes</name>
    <name type="common">Giant wood spider</name>
    <name type="synonym">Nephila maculata</name>
    <dbReference type="NCBI Taxonomy" id="299642"/>
    <lineage>
        <taxon>Eukaryota</taxon>
        <taxon>Metazoa</taxon>
        <taxon>Ecdysozoa</taxon>
        <taxon>Arthropoda</taxon>
        <taxon>Chelicerata</taxon>
        <taxon>Arachnida</taxon>
        <taxon>Araneae</taxon>
        <taxon>Araneomorphae</taxon>
        <taxon>Entelegynae</taxon>
        <taxon>Araneoidea</taxon>
        <taxon>Nephilidae</taxon>
        <taxon>Nephila</taxon>
    </lineage>
</organism>
<proteinExistence type="predicted"/>
<accession>A0A8X6U480</accession>
<evidence type="ECO:0000313" key="2">
    <source>
        <dbReference type="EMBL" id="GFT76686.1"/>
    </source>
</evidence>
<reference evidence="2" key="1">
    <citation type="submission" date="2020-08" db="EMBL/GenBank/DDBJ databases">
        <title>Multicomponent nature underlies the extraordinary mechanical properties of spider dragline silk.</title>
        <authorList>
            <person name="Kono N."/>
            <person name="Nakamura H."/>
            <person name="Mori M."/>
            <person name="Yoshida Y."/>
            <person name="Ohtoshi R."/>
            <person name="Malay A.D."/>
            <person name="Moran D.A.P."/>
            <person name="Tomita M."/>
            <person name="Numata K."/>
            <person name="Arakawa K."/>
        </authorList>
    </citation>
    <scope>NUCLEOTIDE SEQUENCE</scope>
</reference>
<keyword evidence="3" id="KW-1185">Reference proteome</keyword>
<dbReference type="EMBL" id="BMAW01117740">
    <property type="protein sequence ID" value="GFT76686.1"/>
    <property type="molecule type" value="Genomic_DNA"/>
</dbReference>
<comment type="caution">
    <text evidence="2">The sequence shown here is derived from an EMBL/GenBank/DDBJ whole genome shotgun (WGS) entry which is preliminary data.</text>
</comment>
<name>A0A8X6U480_NEPPI</name>
<dbReference type="Proteomes" id="UP000887013">
    <property type="component" value="Unassembled WGS sequence"/>
</dbReference>
<evidence type="ECO:0000313" key="3">
    <source>
        <dbReference type="Proteomes" id="UP000887013"/>
    </source>
</evidence>
<gene>
    <name evidence="2" type="ORF">NPIL_223901</name>
</gene>
<evidence type="ECO:0000256" key="1">
    <source>
        <dbReference type="SAM" id="MobiDB-lite"/>
    </source>
</evidence>
<protein>
    <submittedName>
        <fullName evidence="2">Uncharacterized protein</fullName>
    </submittedName>
</protein>
<dbReference type="AlphaFoldDB" id="A0A8X6U480"/>